<protein>
    <submittedName>
        <fullName evidence="1">Uncharacterized protein</fullName>
    </submittedName>
</protein>
<reference evidence="1 2" key="1">
    <citation type="journal article" date="2022" name="Nat. Plants">
        <title>Genomes of leafy and leafless Platanthera orchids illuminate the evolution of mycoheterotrophy.</title>
        <authorList>
            <person name="Li M.H."/>
            <person name="Liu K.W."/>
            <person name="Li Z."/>
            <person name="Lu H.C."/>
            <person name="Ye Q.L."/>
            <person name="Zhang D."/>
            <person name="Wang J.Y."/>
            <person name="Li Y.F."/>
            <person name="Zhong Z.M."/>
            <person name="Liu X."/>
            <person name="Yu X."/>
            <person name="Liu D.K."/>
            <person name="Tu X.D."/>
            <person name="Liu B."/>
            <person name="Hao Y."/>
            <person name="Liao X.Y."/>
            <person name="Jiang Y.T."/>
            <person name="Sun W.H."/>
            <person name="Chen J."/>
            <person name="Chen Y.Q."/>
            <person name="Ai Y."/>
            <person name="Zhai J.W."/>
            <person name="Wu S.S."/>
            <person name="Zhou Z."/>
            <person name="Hsiao Y.Y."/>
            <person name="Wu W.L."/>
            <person name="Chen Y.Y."/>
            <person name="Lin Y.F."/>
            <person name="Hsu J.L."/>
            <person name="Li C.Y."/>
            <person name="Wang Z.W."/>
            <person name="Zhao X."/>
            <person name="Zhong W.Y."/>
            <person name="Ma X.K."/>
            <person name="Ma L."/>
            <person name="Huang J."/>
            <person name="Chen G.Z."/>
            <person name="Huang M.Z."/>
            <person name="Huang L."/>
            <person name="Peng D.H."/>
            <person name="Luo Y.B."/>
            <person name="Zou S.Q."/>
            <person name="Chen S.P."/>
            <person name="Lan S."/>
            <person name="Tsai W.C."/>
            <person name="Van de Peer Y."/>
            <person name="Liu Z.J."/>
        </authorList>
    </citation>
    <scope>NUCLEOTIDE SEQUENCE [LARGE SCALE GENOMIC DNA]</scope>
    <source>
        <strain evidence="1">Lor287</strain>
    </source>
</reference>
<dbReference type="EMBL" id="JBBWWQ010000019">
    <property type="protein sequence ID" value="KAK8919126.1"/>
    <property type="molecule type" value="Genomic_DNA"/>
</dbReference>
<evidence type="ECO:0000313" key="1">
    <source>
        <dbReference type="EMBL" id="KAK8919126.1"/>
    </source>
</evidence>
<name>A0AAP0FWA3_9ASPA</name>
<gene>
    <name evidence="1" type="ORF">KSP39_PZI021993</name>
</gene>
<comment type="caution">
    <text evidence="1">The sequence shown here is derived from an EMBL/GenBank/DDBJ whole genome shotgun (WGS) entry which is preliminary data.</text>
</comment>
<proteinExistence type="predicted"/>
<accession>A0AAP0FWA3</accession>
<evidence type="ECO:0000313" key="2">
    <source>
        <dbReference type="Proteomes" id="UP001418222"/>
    </source>
</evidence>
<dbReference type="AlphaFoldDB" id="A0AAP0FWA3"/>
<sequence>MPTFNQLIHHGREENGTQTVLELWINVPKSKEYARVFRRELRKNQIQLYVR</sequence>
<keyword evidence="2" id="KW-1185">Reference proteome</keyword>
<dbReference type="Proteomes" id="UP001418222">
    <property type="component" value="Unassembled WGS sequence"/>
</dbReference>
<organism evidence="1 2">
    <name type="scientific">Platanthera zijinensis</name>
    <dbReference type="NCBI Taxonomy" id="2320716"/>
    <lineage>
        <taxon>Eukaryota</taxon>
        <taxon>Viridiplantae</taxon>
        <taxon>Streptophyta</taxon>
        <taxon>Embryophyta</taxon>
        <taxon>Tracheophyta</taxon>
        <taxon>Spermatophyta</taxon>
        <taxon>Magnoliopsida</taxon>
        <taxon>Liliopsida</taxon>
        <taxon>Asparagales</taxon>
        <taxon>Orchidaceae</taxon>
        <taxon>Orchidoideae</taxon>
        <taxon>Orchideae</taxon>
        <taxon>Orchidinae</taxon>
        <taxon>Platanthera</taxon>
    </lineage>
</organism>